<dbReference type="EMBL" id="WNLP01000001">
    <property type="protein sequence ID" value="MUH58974.1"/>
    <property type="molecule type" value="Genomic_DNA"/>
</dbReference>
<dbReference type="InterPro" id="IPR039104">
    <property type="entry name" value="6PGL"/>
</dbReference>
<protein>
    <recommendedName>
        <fullName evidence="6 7">6-phosphogluconolactonase</fullName>
        <shortName evidence="7">6PGL</shortName>
        <ecNumber evidence="5 7">3.1.1.31</ecNumber>
    </recommendedName>
</protein>
<keyword evidence="7" id="KW-0378">Hydrolase</keyword>
<evidence type="ECO:0000256" key="4">
    <source>
        <dbReference type="ARBA" id="ARBA00010662"/>
    </source>
</evidence>
<organism evidence="9 10">
    <name type="scientific">Bifidobacterium canis</name>
    <dbReference type="NCBI Taxonomy" id="2610880"/>
    <lineage>
        <taxon>Bacteria</taxon>
        <taxon>Bacillati</taxon>
        <taxon>Actinomycetota</taxon>
        <taxon>Actinomycetes</taxon>
        <taxon>Bifidobacteriales</taxon>
        <taxon>Bifidobacteriaceae</taxon>
        <taxon>Bifidobacterium</taxon>
    </lineage>
</organism>
<evidence type="ECO:0000256" key="6">
    <source>
        <dbReference type="ARBA" id="ARBA00020337"/>
    </source>
</evidence>
<dbReference type="Pfam" id="PF01182">
    <property type="entry name" value="Glucosamine_iso"/>
    <property type="match status" value="1"/>
</dbReference>
<gene>
    <name evidence="7" type="primary">pgl</name>
    <name evidence="9" type="ORF">GSD1FS_0272</name>
</gene>
<feature type="domain" description="Glucosamine/galactosamine-6-phosphate isomerase" evidence="8">
    <location>
        <begin position="10"/>
        <end position="253"/>
    </location>
</feature>
<comment type="pathway">
    <text evidence="3 7">Carbohydrate degradation; pentose phosphate pathway; D-ribulose 5-phosphate from D-glucose 6-phosphate (oxidative stage): step 2/3.</text>
</comment>
<evidence type="ECO:0000256" key="5">
    <source>
        <dbReference type="ARBA" id="ARBA00013198"/>
    </source>
</evidence>
<comment type="catalytic activity">
    <reaction evidence="1 7">
        <text>6-phospho-D-glucono-1,5-lactone + H2O = 6-phospho-D-gluconate + H(+)</text>
        <dbReference type="Rhea" id="RHEA:12556"/>
        <dbReference type="ChEBI" id="CHEBI:15377"/>
        <dbReference type="ChEBI" id="CHEBI:15378"/>
        <dbReference type="ChEBI" id="CHEBI:57955"/>
        <dbReference type="ChEBI" id="CHEBI:58759"/>
        <dbReference type="EC" id="3.1.1.31"/>
    </reaction>
</comment>
<dbReference type="GO" id="GO:0017057">
    <property type="term" value="F:6-phosphogluconolactonase activity"/>
    <property type="evidence" value="ECO:0007669"/>
    <property type="project" value="UniProtKB-UniRule"/>
</dbReference>
<reference evidence="9 10" key="1">
    <citation type="submission" date="2019-09" db="EMBL/GenBank/DDBJ databases">
        <title>Bifidobacterium canis sp. nov., isolated from the digestive tract of German Shepherd dog puppy.</title>
        <authorList>
            <person name="Bunesova V."/>
        </authorList>
    </citation>
    <scope>NUCLEOTIDE SEQUENCE [LARGE SCALE GENOMIC DNA]</scope>
    <source>
        <strain evidence="9 10">GSD1FS</strain>
    </source>
</reference>
<dbReference type="PANTHER" id="PTHR11054">
    <property type="entry name" value="6-PHOSPHOGLUCONOLACTONASE"/>
    <property type="match status" value="1"/>
</dbReference>
<dbReference type="UniPathway" id="UPA00115">
    <property type="reaction ID" value="UER00409"/>
</dbReference>
<dbReference type="PANTHER" id="PTHR11054:SF0">
    <property type="entry name" value="6-PHOSPHOGLUCONOLACTONASE"/>
    <property type="match status" value="1"/>
</dbReference>
<comment type="similarity">
    <text evidence="4 7">Belongs to the glucosamine/galactosamine-6-phosphate isomerase family. 6-phosphogluconolactonase subfamily.</text>
</comment>
<dbReference type="CDD" id="cd01400">
    <property type="entry name" value="6PGL"/>
    <property type="match status" value="1"/>
</dbReference>
<evidence type="ECO:0000256" key="2">
    <source>
        <dbReference type="ARBA" id="ARBA00002681"/>
    </source>
</evidence>
<dbReference type="GO" id="GO:0006098">
    <property type="term" value="P:pentose-phosphate shunt"/>
    <property type="evidence" value="ECO:0007669"/>
    <property type="project" value="UniProtKB-UniPathway"/>
</dbReference>
<accession>A0A7K1J2V9</accession>
<evidence type="ECO:0000259" key="8">
    <source>
        <dbReference type="Pfam" id="PF01182"/>
    </source>
</evidence>
<dbReference type="RefSeq" id="WP_155588033.1">
    <property type="nucleotide sequence ID" value="NZ_WNLP01000001.1"/>
</dbReference>
<dbReference type="AlphaFoldDB" id="A0A7K1J2V9"/>
<dbReference type="Proteomes" id="UP000487882">
    <property type="component" value="Unassembled WGS sequence"/>
</dbReference>
<proteinExistence type="inferred from homology"/>
<dbReference type="Gene3D" id="3.40.50.1360">
    <property type="match status" value="1"/>
</dbReference>
<sequence length="263" mass="28969">MKREHITYPTPQLMADAVANRMLLLVNDMLCEPDRERVDVALTGGTDGTAILQAIAGSSLLPIVDWSRVHFWWGDERFVPADSNERNAVGAYDALLSQLLEKGLALPTQIHQMPADSRSPEQIAKAGDAENEMLVNRAAEQYQQELVRELGENPKLDLALFGIGPDGHFASLFPDYPQVLIDGEHSLTAGVTNSPKLPPLRVTLTVPMITRSDYVWICGSRSKKAEAIGLTWHEHDNPHLPASFADAVKQVLWITDIDGGKNC</sequence>
<dbReference type="InterPro" id="IPR005900">
    <property type="entry name" value="6-phosphogluconolactonase_DevB"/>
</dbReference>
<dbReference type="GO" id="GO:0005975">
    <property type="term" value="P:carbohydrate metabolic process"/>
    <property type="evidence" value="ECO:0007669"/>
    <property type="project" value="UniProtKB-UniRule"/>
</dbReference>
<evidence type="ECO:0000256" key="7">
    <source>
        <dbReference type="RuleBase" id="RU365095"/>
    </source>
</evidence>
<comment type="caution">
    <text evidence="9">The sequence shown here is derived from an EMBL/GenBank/DDBJ whole genome shotgun (WGS) entry which is preliminary data.</text>
</comment>
<evidence type="ECO:0000256" key="3">
    <source>
        <dbReference type="ARBA" id="ARBA00004961"/>
    </source>
</evidence>
<dbReference type="SUPFAM" id="SSF100950">
    <property type="entry name" value="NagB/RpiA/CoA transferase-like"/>
    <property type="match status" value="1"/>
</dbReference>
<evidence type="ECO:0000256" key="1">
    <source>
        <dbReference type="ARBA" id="ARBA00000832"/>
    </source>
</evidence>
<dbReference type="NCBIfam" id="TIGR01198">
    <property type="entry name" value="pgl"/>
    <property type="match status" value="1"/>
</dbReference>
<evidence type="ECO:0000313" key="9">
    <source>
        <dbReference type="EMBL" id="MUH58974.1"/>
    </source>
</evidence>
<comment type="function">
    <text evidence="2 7">Hydrolysis of 6-phosphogluconolactone to 6-phosphogluconate.</text>
</comment>
<name>A0A7K1J2V9_9BIFI</name>
<dbReference type="InterPro" id="IPR006148">
    <property type="entry name" value="Glc/Gal-6P_isomerase"/>
</dbReference>
<dbReference type="EC" id="3.1.1.31" evidence="5 7"/>
<evidence type="ECO:0000313" key="10">
    <source>
        <dbReference type="Proteomes" id="UP000487882"/>
    </source>
</evidence>
<dbReference type="InterPro" id="IPR037171">
    <property type="entry name" value="NagB/RpiA_transferase-like"/>
</dbReference>
<keyword evidence="10" id="KW-1185">Reference proteome</keyword>